<dbReference type="AlphaFoldDB" id="C5BJF6"/>
<protein>
    <submittedName>
        <fullName evidence="2">SAM-dependent methyltransferase</fullName>
    </submittedName>
</protein>
<feature type="domain" description="Methyltransferase type 11" evidence="1">
    <location>
        <begin position="37"/>
        <end position="115"/>
    </location>
</feature>
<dbReference type="STRING" id="377629.TERTU_2167"/>
<keyword evidence="3" id="KW-1185">Reference proteome</keyword>
<evidence type="ECO:0000259" key="1">
    <source>
        <dbReference type="Pfam" id="PF08241"/>
    </source>
</evidence>
<proteinExistence type="predicted"/>
<evidence type="ECO:0000313" key="3">
    <source>
        <dbReference type="Proteomes" id="UP000009080"/>
    </source>
</evidence>
<dbReference type="Proteomes" id="UP000009080">
    <property type="component" value="Chromosome"/>
</dbReference>
<reference evidence="2 3" key="1">
    <citation type="journal article" date="2009" name="PLoS ONE">
        <title>The complete genome of Teredinibacter turnerae T7901: an intracellular endosymbiont of marine wood-boring bivalves (shipworms).</title>
        <authorList>
            <person name="Yang J.C."/>
            <person name="Madupu R."/>
            <person name="Durkin A.S."/>
            <person name="Ekborg N.A."/>
            <person name="Pedamallu C.S."/>
            <person name="Hostetler J.B."/>
            <person name="Radune D."/>
            <person name="Toms B.S."/>
            <person name="Henrissat B."/>
            <person name="Coutinho P.M."/>
            <person name="Schwarz S."/>
            <person name="Field L."/>
            <person name="Trindade-Silva A.E."/>
            <person name="Soares C.A.G."/>
            <person name="Elshahawi S."/>
            <person name="Hanora A."/>
            <person name="Schmidt E.W."/>
            <person name="Haygood M.G."/>
            <person name="Posfai J."/>
            <person name="Benner J."/>
            <person name="Madinger C."/>
            <person name="Nove J."/>
            <person name="Anton B."/>
            <person name="Chaudhary K."/>
            <person name="Foster J."/>
            <person name="Holman A."/>
            <person name="Kumar S."/>
            <person name="Lessard P.A."/>
            <person name="Luyten Y.A."/>
            <person name="Slatko B."/>
            <person name="Wood N."/>
            <person name="Wu B."/>
            <person name="Teplitski M."/>
            <person name="Mougous J.D."/>
            <person name="Ward N."/>
            <person name="Eisen J.A."/>
            <person name="Badger J.H."/>
            <person name="Distel D.L."/>
        </authorList>
    </citation>
    <scope>NUCLEOTIDE SEQUENCE [LARGE SCALE GENOMIC DNA]</scope>
    <source>
        <strain evidence="3">ATCC 39867 / T7901</strain>
    </source>
</reference>
<dbReference type="SUPFAM" id="SSF53335">
    <property type="entry name" value="S-adenosyl-L-methionine-dependent methyltransferases"/>
    <property type="match status" value="1"/>
</dbReference>
<dbReference type="InterPro" id="IPR013216">
    <property type="entry name" value="Methyltransf_11"/>
</dbReference>
<dbReference type="Pfam" id="PF08241">
    <property type="entry name" value="Methyltransf_11"/>
    <property type="match status" value="1"/>
</dbReference>
<organism evidence="2 3">
    <name type="scientific">Teredinibacter turnerae (strain ATCC 39867 / T7901)</name>
    <dbReference type="NCBI Taxonomy" id="377629"/>
    <lineage>
        <taxon>Bacteria</taxon>
        <taxon>Pseudomonadati</taxon>
        <taxon>Pseudomonadota</taxon>
        <taxon>Gammaproteobacteria</taxon>
        <taxon>Cellvibrionales</taxon>
        <taxon>Cellvibrionaceae</taxon>
        <taxon>Teredinibacter</taxon>
    </lineage>
</organism>
<dbReference type="eggNOG" id="COG2226">
    <property type="taxonomic scope" value="Bacteria"/>
</dbReference>
<dbReference type="GO" id="GO:0008757">
    <property type="term" value="F:S-adenosylmethionine-dependent methyltransferase activity"/>
    <property type="evidence" value="ECO:0007669"/>
    <property type="project" value="InterPro"/>
</dbReference>
<dbReference type="RefSeq" id="WP_015817426.1">
    <property type="nucleotide sequence ID" value="NC_012997.1"/>
</dbReference>
<dbReference type="GO" id="GO:0032259">
    <property type="term" value="P:methylation"/>
    <property type="evidence" value="ECO:0007669"/>
    <property type="project" value="UniProtKB-KW"/>
</dbReference>
<dbReference type="InterPro" id="IPR029063">
    <property type="entry name" value="SAM-dependent_MTases_sf"/>
</dbReference>
<dbReference type="Gene3D" id="3.40.50.150">
    <property type="entry name" value="Vaccinia Virus protein VP39"/>
    <property type="match status" value="1"/>
</dbReference>
<keyword evidence="2" id="KW-0808">Transferase</keyword>
<evidence type="ECO:0000313" key="2">
    <source>
        <dbReference type="EMBL" id="ACR11314.1"/>
    </source>
</evidence>
<accession>C5BJF6</accession>
<gene>
    <name evidence="2" type="ordered locus">TERTU_2167</name>
</gene>
<keyword evidence="2" id="KW-0489">Methyltransferase</keyword>
<sequence length="245" mass="27852">MKELYDGIGRGYSTKRCTDPKIYAQIAAKLQGAGSILNIGAGSGSYEPENIPLIALEPSQVMINQRPEASHPAVCGRADSLPFPDNAFTHAMTVLSMHHWQNRDRAFEEIQRVTQQRFTAVTWMPDLAPFWLTDDYFPEILDYDRQHFPLIDEIKQYFTQLTVNPLLIPHDCRDGFLGCFWQRPEAYLQPAVRACISTFTKIKYLDSGLKRLRAELLSGAWSAKYSALLSKTEVDLGYRILVADF</sequence>
<dbReference type="OrthoDB" id="529208at2"/>
<dbReference type="HOGENOM" id="CLU_037990_8_0_6"/>
<dbReference type="KEGG" id="ttu:TERTU_2167"/>
<name>C5BJF6_TERTT</name>
<dbReference type="EMBL" id="CP001614">
    <property type="protein sequence ID" value="ACR11314.1"/>
    <property type="molecule type" value="Genomic_DNA"/>
</dbReference>